<dbReference type="Gene3D" id="1.10.510.10">
    <property type="entry name" value="Transferase(Phosphotransferase) domain 1"/>
    <property type="match status" value="1"/>
</dbReference>
<evidence type="ECO:0000259" key="10">
    <source>
        <dbReference type="PROSITE" id="PS50011"/>
    </source>
</evidence>
<dbReference type="InterPro" id="IPR001881">
    <property type="entry name" value="EGF-like_Ca-bd_dom"/>
</dbReference>
<evidence type="ECO:0000256" key="8">
    <source>
        <dbReference type="SAM" id="MobiDB-lite"/>
    </source>
</evidence>
<feature type="domain" description="Protein kinase" evidence="10">
    <location>
        <begin position="226"/>
        <end position="502"/>
    </location>
</feature>
<dbReference type="InterPro" id="IPR017441">
    <property type="entry name" value="Protein_kinase_ATP_BS"/>
</dbReference>
<keyword evidence="4" id="KW-0418">Kinase</keyword>
<dbReference type="GO" id="GO:0005886">
    <property type="term" value="C:plasma membrane"/>
    <property type="evidence" value="ECO:0007669"/>
    <property type="project" value="TreeGrafter"/>
</dbReference>
<reference evidence="11 12" key="1">
    <citation type="submission" date="2024-02" db="EMBL/GenBank/DDBJ databases">
        <title>High-quality chromosome-scale genome assembly of Pensacola bahiagrass (Paspalum notatum Flugge var. saurae).</title>
        <authorList>
            <person name="Vega J.M."/>
            <person name="Podio M."/>
            <person name="Orjuela J."/>
            <person name="Siena L.A."/>
            <person name="Pessino S.C."/>
            <person name="Combes M.C."/>
            <person name="Mariac C."/>
            <person name="Albertini E."/>
            <person name="Pupilli F."/>
            <person name="Ortiz J.P.A."/>
            <person name="Leblanc O."/>
        </authorList>
    </citation>
    <scope>NUCLEOTIDE SEQUENCE [LARGE SCALE GENOMIC DNA]</scope>
    <source>
        <strain evidence="11">R1</strain>
        <tissue evidence="11">Leaf</tissue>
    </source>
</reference>
<feature type="binding site" evidence="7">
    <location>
        <position position="257"/>
    </location>
    <ligand>
        <name>ATP</name>
        <dbReference type="ChEBI" id="CHEBI:30616"/>
    </ligand>
</feature>
<keyword evidence="2" id="KW-0808">Transferase</keyword>
<dbReference type="Proteomes" id="UP001341281">
    <property type="component" value="Chromosome 01"/>
</dbReference>
<dbReference type="PROSITE" id="PS01187">
    <property type="entry name" value="EGF_CA"/>
    <property type="match status" value="1"/>
</dbReference>
<dbReference type="SUPFAM" id="SSF57196">
    <property type="entry name" value="EGF/Laminin"/>
    <property type="match status" value="1"/>
</dbReference>
<dbReference type="FunFam" id="1.10.510.10:FF:000473">
    <property type="entry name" value="Putative wall-associated kinase"/>
    <property type="match status" value="1"/>
</dbReference>
<feature type="transmembrane region" description="Helical" evidence="9">
    <location>
        <begin position="158"/>
        <end position="180"/>
    </location>
</feature>
<dbReference type="CDD" id="cd00054">
    <property type="entry name" value="EGF_CA"/>
    <property type="match status" value="1"/>
</dbReference>
<protein>
    <recommendedName>
        <fullName evidence="10">Protein kinase domain-containing protein</fullName>
    </recommendedName>
</protein>
<organism evidence="11 12">
    <name type="scientific">Paspalum notatum var. saurae</name>
    <dbReference type="NCBI Taxonomy" id="547442"/>
    <lineage>
        <taxon>Eukaryota</taxon>
        <taxon>Viridiplantae</taxon>
        <taxon>Streptophyta</taxon>
        <taxon>Embryophyta</taxon>
        <taxon>Tracheophyta</taxon>
        <taxon>Spermatophyta</taxon>
        <taxon>Magnoliopsida</taxon>
        <taxon>Liliopsida</taxon>
        <taxon>Poales</taxon>
        <taxon>Poaceae</taxon>
        <taxon>PACMAD clade</taxon>
        <taxon>Panicoideae</taxon>
        <taxon>Andropogonodae</taxon>
        <taxon>Paspaleae</taxon>
        <taxon>Paspalinae</taxon>
        <taxon>Paspalum</taxon>
    </lineage>
</organism>
<dbReference type="InterPro" id="IPR018097">
    <property type="entry name" value="EGF_Ca-bd_CS"/>
</dbReference>
<evidence type="ECO:0000256" key="5">
    <source>
        <dbReference type="ARBA" id="ARBA00022840"/>
    </source>
</evidence>
<sequence>MRQGTLHELLDKDILLEEESSMVVIKQVAELASRCLAVPSAIRPSMEQVAQQLRQLKDEVVEVECPQEVDDDLNPTEMEMTTGYPTAQTLNIDECKDNHTYPCYGNCNNRIGTYDCVCPEGTQGNALNIGDCIDNPPSPSQPLPFQLCRTLDSQSTRLFLGISASALVAVIAFLAIKMLLHKRRMKRQVLFQHNGGQLLKHMLKVDGNASITIYSRGDIVIASRNFHKTKIVGEGAHGTVYKVTLDVGGRAAAVAVKRCKAIDESRKKEFVQELVILCHLSHPNIVKLVGCCLEFEAPMLVYEFAQNGNLNQLLHGRPRRRVSLPTRLRITAESAEALAHLHTHPVHPVLHGDVKPENILLADGWIAKVSDFGCSTIKDNVQVVPKGTLAYLDTEFLHTFQLTDKGDVYSFGVVLVELLTRKKPRSTSKEEKNMAWIFQESMRQGTLHELLDKDIVPEGESNMVVIKQVAELASRCLAVPSATRPSMEQVAQQLRQLKDQVVEVECPEEVEDVLGPTEMEMTTGYPTAQTLSTEAPRRTSTLSTE</sequence>
<gene>
    <name evidence="11" type="ORF">U9M48_000965</name>
</gene>
<dbReference type="Gene3D" id="3.30.200.20">
    <property type="entry name" value="Phosphorylase Kinase, domain 1"/>
    <property type="match status" value="1"/>
</dbReference>
<dbReference type="PROSITE" id="PS00107">
    <property type="entry name" value="PROTEIN_KINASE_ATP"/>
    <property type="match status" value="1"/>
</dbReference>
<keyword evidence="1" id="KW-0723">Serine/threonine-protein kinase</keyword>
<dbReference type="GO" id="GO:0007166">
    <property type="term" value="P:cell surface receptor signaling pathway"/>
    <property type="evidence" value="ECO:0007669"/>
    <property type="project" value="InterPro"/>
</dbReference>
<evidence type="ECO:0000256" key="7">
    <source>
        <dbReference type="PROSITE-ProRule" id="PRU10141"/>
    </source>
</evidence>
<dbReference type="GO" id="GO:0005524">
    <property type="term" value="F:ATP binding"/>
    <property type="evidence" value="ECO:0007669"/>
    <property type="project" value="UniProtKB-UniRule"/>
</dbReference>
<dbReference type="GO" id="GO:0005509">
    <property type="term" value="F:calcium ion binding"/>
    <property type="evidence" value="ECO:0007669"/>
    <property type="project" value="InterPro"/>
</dbReference>
<keyword evidence="3 7" id="KW-0547">Nucleotide-binding</keyword>
<dbReference type="InterPro" id="IPR045274">
    <property type="entry name" value="WAK-like"/>
</dbReference>
<evidence type="ECO:0000256" key="4">
    <source>
        <dbReference type="ARBA" id="ARBA00022777"/>
    </source>
</evidence>
<evidence type="ECO:0000256" key="1">
    <source>
        <dbReference type="ARBA" id="ARBA00022527"/>
    </source>
</evidence>
<keyword evidence="9" id="KW-0812">Transmembrane</keyword>
<name>A0AAQ3PNG6_PASNO</name>
<dbReference type="SMART" id="SM00179">
    <property type="entry name" value="EGF_CA"/>
    <property type="match status" value="1"/>
</dbReference>
<evidence type="ECO:0000256" key="2">
    <source>
        <dbReference type="ARBA" id="ARBA00022679"/>
    </source>
</evidence>
<dbReference type="SMART" id="SM00220">
    <property type="entry name" value="S_TKc"/>
    <property type="match status" value="1"/>
</dbReference>
<evidence type="ECO:0000256" key="6">
    <source>
        <dbReference type="ARBA" id="ARBA00023157"/>
    </source>
</evidence>
<evidence type="ECO:0000256" key="3">
    <source>
        <dbReference type="ARBA" id="ARBA00022741"/>
    </source>
</evidence>
<keyword evidence="9" id="KW-0472">Membrane</keyword>
<proteinExistence type="predicted"/>
<dbReference type="PROSITE" id="PS50011">
    <property type="entry name" value="PROTEIN_KINASE_DOM"/>
    <property type="match status" value="1"/>
</dbReference>
<dbReference type="Gene3D" id="2.10.25.10">
    <property type="entry name" value="Laminin"/>
    <property type="match status" value="1"/>
</dbReference>
<dbReference type="PANTHER" id="PTHR27005">
    <property type="entry name" value="WALL-ASSOCIATED RECEPTOR KINASE-LIKE 21"/>
    <property type="match status" value="1"/>
</dbReference>
<dbReference type="InterPro" id="IPR000719">
    <property type="entry name" value="Prot_kinase_dom"/>
</dbReference>
<feature type="compositionally biased region" description="Polar residues" evidence="8">
    <location>
        <begin position="524"/>
        <end position="545"/>
    </location>
</feature>
<accession>A0AAQ3PNG6</accession>
<keyword evidence="9" id="KW-1133">Transmembrane helix</keyword>
<dbReference type="InterPro" id="IPR001245">
    <property type="entry name" value="Ser-Thr/Tyr_kinase_cat_dom"/>
</dbReference>
<dbReference type="AlphaFoldDB" id="A0AAQ3PNG6"/>
<dbReference type="EMBL" id="CP144745">
    <property type="protein sequence ID" value="WVZ49624.1"/>
    <property type="molecule type" value="Genomic_DNA"/>
</dbReference>
<dbReference type="GO" id="GO:0004674">
    <property type="term" value="F:protein serine/threonine kinase activity"/>
    <property type="evidence" value="ECO:0007669"/>
    <property type="project" value="UniProtKB-KW"/>
</dbReference>
<feature type="region of interest" description="Disordered" evidence="8">
    <location>
        <begin position="522"/>
        <end position="545"/>
    </location>
</feature>
<evidence type="ECO:0000313" key="11">
    <source>
        <dbReference type="EMBL" id="WVZ49624.1"/>
    </source>
</evidence>
<evidence type="ECO:0000313" key="12">
    <source>
        <dbReference type="Proteomes" id="UP001341281"/>
    </source>
</evidence>
<keyword evidence="6" id="KW-1015">Disulfide bond</keyword>
<dbReference type="Pfam" id="PF07714">
    <property type="entry name" value="PK_Tyr_Ser-Thr"/>
    <property type="match status" value="1"/>
</dbReference>
<keyword evidence="5 7" id="KW-0067">ATP-binding</keyword>
<keyword evidence="12" id="KW-1185">Reference proteome</keyword>
<dbReference type="PANTHER" id="PTHR27005:SF37">
    <property type="entry name" value="OS04G0367600 PROTEIN"/>
    <property type="match status" value="1"/>
</dbReference>
<dbReference type="InterPro" id="IPR008271">
    <property type="entry name" value="Ser/Thr_kinase_AS"/>
</dbReference>
<evidence type="ECO:0000256" key="9">
    <source>
        <dbReference type="SAM" id="Phobius"/>
    </source>
</evidence>
<dbReference type="SUPFAM" id="SSF56112">
    <property type="entry name" value="Protein kinase-like (PK-like)"/>
    <property type="match status" value="1"/>
</dbReference>
<dbReference type="InterPro" id="IPR011009">
    <property type="entry name" value="Kinase-like_dom_sf"/>
</dbReference>
<dbReference type="PROSITE" id="PS00108">
    <property type="entry name" value="PROTEIN_KINASE_ST"/>
    <property type="match status" value="1"/>
</dbReference>